<accession>A0A150IVQ0</accession>
<dbReference type="PANTHER" id="PTHR43665:SF1">
    <property type="entry name" value="ISOPENTENYL-DIPHOSPHATE DELTA-ISOMERASE"/>
    <property type="match status" value="1"/>
</dbReference>
<comment type="catalytic activity">
    <reaction evidence="11">
        <text>isopentenyl diphosphate = dimethylallyl diphosphate</text>
        <dbReference type="Rhea" id="RHEA:23284"/>
        <dbReference type="ChEBI" id="CHEBI:57623"/>
        <dbReference type="ChEBI" id="CHEBI:128769"/>
        <dbReference type="EC" id="5.3.3.2"/>
    </reaction>
</comment>
<dbReference type="InterPro" id="IPR011179">
    <property type="entry name" value="IPdP_isomerase"/>
</dbReference>
<evidence type="ECO:0000313" key="13">
    <source>
        <dbReference type="EMBL" id="KYC45294.1"/>
    </source>
</evidence>
<dbReference type="Proteomes" id="UP000092403">
    <property type="component" value="Unassembled WGS sequence"/>
</dbReference>
<comment type="caution">
    <text evidence="11">Lacks conserved residue(s) required for the propagation of feature annotation.</text>
</comment>
<comment type="subunit">
    <text evidence="10 11">Homooctamer. Dimer of tetramers.</text>
</comment>
<dbReference type="EC" id="5.3.3.2" evidence="11"/>
<dbReference type="Proteomes" id="UP000092401">
    <property type="component" value="Unassembled WGS sequence"/>
</dbReference>
<evidence type="ECO:0000256" key="7">
    <source>
        <dbReference type="ARBA" id="ARBA00022857"/>
    </source>
</evidence>
<evidence type="ECO:0000313" key="15">
    <source>
        <dbReference type="EMBL" id="KYC51372.1"/>
    </source>
</evidence>
<dbReference type="GO" id="GO:0016491">
    <property type="term" value="F:oxidoreductase activity"/>
    <property type="evidence" value="ECO:0007669"/>
    <property type="project" value="InterPro"/>
</dbReference>
<accession>A0A150J2C0</accession>
<evidence type="ECO:0000256" key="11">
    <source>
        <dbReference type="HAMAP-Rule" id="MF_00354"/>
    </source>
</evidence>
<dbReference type="Pfam" id="PF01070">
    <property type="entry name" value="FMN_dh"/>
    <property type="match status" value="1"/>
</dbReference>
<dbReference type="InterPro" id="IPR000262">
    <property type="entry name" value="FMN-dep_DH"/>
</dbReference>
<dbReference type="EMBL" id="LNJC01000001">
    <property type="protein sequence ID" value="KYC51372.1"/>
    <property type="molecule type" value="Genomic_DNA"/>
</dbReference>
<name>A0A150IVQ0_9EURY</name>
<dbReference type="InterPro" id="IPR013785">
    <property type="entry name" value="Aldolase_TIM"/>
</dbReference>
<dbReference type="PANTHER" id="PTHR43665">
    <property type="entry name" value="ISOPENTENYL-DIPHOSPHATE DELTA-ISOMERASE"/>
    <property type="match status" value="1"/>
</dbReference>
<evidence type="ECO:0000259" key="12">
    <source>
        <dbReference type="Pfam" id="PF01070"/>
    </source>
</evidence>
<feature type="binding site" evidence="11">
    <location>
        <begin position="284"/>
        <end position="285"/>
    </location>
    <ligand>
        <name>FMN</name>
        <dbReference type="ChEBI" id="CHEBI:58210"/>
    </ligand>
</feature>
<dbReference type="PATRIC" id="fig|1706436.3.peg.1011"/>
<evidence type="ECO:0000256" key="4">
    <source>
        <dbReference type="ARBA" id="ARBA00022643"/>
    </source>
</evidence>
<keyword evidence="8 11" id="KW-0414">Isoprene biosynthesis</keyword>
<comment type="cofactor">
    <cofactor evidence="11">
        <name>NADPH</name>
        <dbReference type="ChEBI" id="CHEBI:57783"/>
    </cofactor>
</comment>
<feature type="binding site" evidence="11">
    <location>
        <position position="121"/>
    </location>
    <ligand>
        <name>FMN</name>
        <dbReference type="ChEBI" id="CHEBI:58210"/>
    </ligand>
</feature>
<sequence>MTTERRKFEHIRICLEEDVQSKYNYLEDLSFVHSALPEINFDEIDTGIKLFGKHLSFPLFISAMTGGTDEALKINKSLAKACQKTGIGMGLGSQRAMIEDNSLTYTYDIRKYAKDILLIGNIGLPQFVKGYTEKEAIYAVEAVKADMLAVHLNSLQEVSQPEGDLFFKDGISILRGLKEKLPFPLIAKETGAGISKETAEKLTFLDGVDVAGLGGTSWSAVEYYRSSEYKETVKRLWNWGIPTPLSIAECRTSGVKIIIGSGGVRTGFDIAKCIALGAQACGIALPFLKLAVEENVDGLVQKIETIKREFKIAMFLNSCQSPSDLRNRPLFLTGDLAKLMHQRGMDFHYFNYR</sequence>
<accession>A0A150IKU6</accession>
<evidence type="ECO:0000313" key="17">
    <source>
        <dbReference type="Proteomes" id="UP000092401"/>
    </source>
</evidence>
<comment type="subcellular location">
    <subcellularLocation>
        <location evidence="11">Cytoplasm</location>
    </subcellularLocation>
</comment>
<evidence type="ECO:0000256" key="6">
    <source>
        <dbReference type="ARBA" id="ARBA00022842"/>
    </source>
</evidence>
<keyword evidence="6 11" id="KW-0460">Magnesium</keyword>
<dbReference type="EMBL" id="LNGF01000001">
    <property type="protein sequence ID" value="KYC48724.1"/>
    <property type="molecule type" value="Genomic_DNA"/>
</dbReference>
<evidence type="ECO:0000256" key="3">
    <source>
        <dbReference type="ARBA" id="ARBA00022630"/>
    </source>
</evidence>
<keyword evidence="9 11" id="KW-0413">Isomerase</keyword>
<keyword evidence="3 11" id="KW-0285">Flavoprotein</keyword>
<comment type="similarity">
    <text evidence="11">Belongs to the IPP isomerase type 2 family.</text>
</comment>
<dbReference type="EMBL" id="LNGE01000023">
    <property type="protein sequence ID" value="KYC45294.1"/>
    <property type="molecule type" value="Genomic_DNA"/>
</dbReference>
<feature type="binding site" evidence="11">
    <location>
        <position position="157"/>
    </location>
    <ligand>
        <name>Mg(2+)</name>
        <dbReference type="ChEBI" id="CHEBI:18420"/>
    </ligand>
</feature>
<dbReference type="GO" id="GO:0010181">
    <property type="term" value="F:FMN binding"/>
    <property type="evidence" value="ECO:0007669"/>
    <property type="project" value="UniProtKB-UniRule"/>
</dbReference>
<dbReference type="SUPFAM" id="SSF51395">
    <property type="entry name" value="FMN-linked oxidoreductases"/>
    <property type="match status" value="1"/>
</dbReference>
<gene>
    <name evidence="11 14" type="primary">fni</name>
    <name evidence="13" type="ORF">APG10_00997</name>
    <name evidence="14" type="ORF">APG11_00035</name>
    <name evidence="15" type="ORF">APG12_00034</name>
</gene>
<dbReference type="AlphaFoldDB" id="A0A150IVQ0"/>
<evidence type="ECO:0000256" key="8">
    <source>
        <dbReference type="ARBA" id="ARBA00023229"/>
    </source>
</evidence>
<dbReference type="GO" id="GO:0070402">
    <property type="term" value="F:NADPH binding"/>
    <property type="evidence" value="ECO:0007669"/>
    <property type="project" value="UniProtKB-UniRule"/>
</dbReference>
<dbReference type="NCBIfam" id="TIGR02151">
    <property type="entry name" value="IPP_isom_2"/>
    <property type="match status" value="1"/>
</dbReference>
<evidence type="ECO:0000313" key="16">
    <source>
        <dbReference type="Proteomes" id="UP000091929"/>
    </source>
</evidence>
<organism evidence="14 16">
    <name type="scientific">Candidatus Methanofastidiosum methylothiophilum</name>
    <dbReference type="NCBI Taxonomy" id="1705564"/>
    <lineage>
        <taxon>Archaea</taxon>
        <taxon>Methanobacteriati</taxon>
        <taxon>Methanobacteriota</taxon>
        <taxon>Stenosarchaea group</taxon>
        <taxon>Candidatus Methanofastidiosia</taxon>
        <taxon>Candidatus Methanofastidiosales</taxon>
        <taxon>Candidatus Methanofastidiosaceae</taxon>
        <taxon>Candidatus Methanofastidiosum</taxon>
    </lineage>
</organism>
<evidence type="ECO:0000256" key="10">
    <source>
        <dbReference type="ARBA" id="ARBA00025810"/>
    </source>
</evidence>
<keyword evidence="4 11" id="KW-0288">FMN</keyword>
<dbReference type="HAMAP" id="MF_00354">
    <property type="entry name" value="Idi_2"/>
    <property type="match status" value="1"/>
</dbReference>
<evidence type="ECO:0000256" key="5">
    <source>
        <dbReference type="ARBA" id="ARBA00022723"/>
    </source>
</evidence>
<evidence type="ECO:0000256" key="2">
    <source>
        <dbReference type="ARBA" id="ARBA00022490"/>
    </source>
</evidence>
<feature type="binding site" evidence="11">
    <location>
        <begin position="6"/>
        <end position="7"/>
    </location>
    <ligand>
        <name>substrate</name>
    </ligand>
</feature>
<proteinExistence type="inferred from homology"/>
<protein>
    <recommendedName>
        <fullName evidence="11">Isopentenyl-diphosphate delta-isomerase</fullName>
        <shortName evidence="11">IPP isomerase</shortName>
        <ecNumber evidence="11">5.3.3.2</ecNumber>
    </recommendedName>
    <alternativeName>
        <fullName evidence="11">Isopentenyl diphosphate:dimethylallyl diphosphate isomerase</fullName>
    </alternativeName>
    <alternativeName>
        <fullName evidence="11">Isopentenyl pyrophosphate isomerase</fullName>
    </alternativeName>
    <alternativeName>
        <fullName evidence="11">Type 2 isopentenyl diphosphate isomerase</fullName>
        <shortName evidence="11">IDI-2</shortName>
    </alternativeName>
</protein>
<dbReference type="PIRSF" id="PIRSF003314">
    <property type="entry name" value="IPP_isomerase"/>
    <property type="match status" value="1"/>
</dbReference>
<keyword evidence="7 11" id="KW-0521">NADP</keyword>
<dbReference type="GO" id="GO:0004452">
    <property type="term" value="F:isopentenyl-diphosphate delta-isomerase activity"/>
    <property type="evidence" value="ECO:0007669"/>
    <property type="project" value="UniProtKB-UniRule"/>
</dbReference>
<keyword evidence="5 11" id="KW-0479">Metal-binding</keyword>
<keyword evidence="2 11" id="KW-0963">Cytoplasm</keyword>
<feature type="binding site" evidence="11">
    <location>
        <position position="62"/>
    </location>
    <ligand>
        <name>FMN</name>
        <dbReference type="ChEBI" id="CHEBI:58210"/>
    </ligand>
</feature>
<comment type="caution">
    <text evidence="14">The sequence shown here is derived from an EMBL/GenBank/DDBJ whole genome shotgun (WGS) entry which is preliminary data.</text>
</comment>
<reference evidence="16 17" key="1">
    <citation type="journal article" date="2016" name="ISME J.">
        <title>Chasing the elusive Euryarchaeota class WSA2: genomes reveal a uniquely fastidious methyl-reducing methanogen.</title>
        <authorList>
            <person name="Nobu M.K."/>
            <person name="Narihiro T."/>
            <person name="Kuroda K."/>
            <person name="Mei R."/>
            <person name="Liu W.T."/>
        </authorList>
    </citation>
    <scope>NUCLEOTIDE SEQUENCE [LARGE SCALE GENOMIC DNA]</scope>
    <source>
        <strain evidence="13">B03fssc0709_Meth_Bin005</strain>
        <strain evidence="14">B15fssc0709_Meth_Bin003</strain>
        <strain evidence="15">BMIXfssc0709_Meth_Bin006</strain>
    </source>
</reference>
<feature type="binding site" evidence="11">
    <location>
        <begin position="93"/>
        <end position="95"/>
    </location>
    <ligand>
        <name>substrate</name>
    </ligand>
</feature>
<dbReference type="GO" id="GO:0008299">
    <property type="term" value="P:isoprenoid biosynthetic process"/>
    <property type="evidence" value="ECO:0007669"/>
    <property type="project" value="UniProtKB-UniRule"/>
</dbReference>
<feature type="binding site" evidence="11">
    <location>
        <begin position="263"/>
        <end position="265"/>
    </location>
    <ligand>
        <name>FMN</name>
        <dbReference type="ChEBI" id="CHEBI:58210"/>
    </ligand>
</feature>
<comment type="function">
    <text evidence="11">Involved in the biosynthesis of isoprenoids. Catalyzes the 1,3-allylic rearrangement of the homoallylic substrate isopentenyl (IPP) to its allylic isomer, dimethylallyl diphosphate (DMAPP).</text>
</comment>
<feature type="domain" description="FMN-dependent dehydrogenase" evidence="12">
    <location>
        <begin position="258"/>
        <end position="327"/>
    </location>
</feature>
<feature type="binding site" evidence="11">
    <location>
        <position position="216"/>
    </location>
    <ligand>
        <name>FMN</name>
        <dbReference type="ChEBI" id="CHEBI:58210"/>
    </ligand>
</feature>
<evidence type="ECO:0000256" key="9">
    <source>
        <dbReference type="ARBA" id="ARBA00023235"/>
    </source>
</evidence>
<comment type="cofactor">
    <cofactor evidence="11">
        <name>Mg(2+)</name>
        <dbReference type="ChEBI" id="CHEBI:18420"/>
    </cofactor>
</comment>
<feature type="binding site" evidence="11">
    <location>
        <position position="156"/>
    </location>
    <ligand>
        <name>substrate</name>
    </ligand>
</feature>
<dbReference type="PATRIC" id="fig|1706437.3.peg.36"/>
<comment type="cofactor">
    <cofactor evidence="1 11">
        <name>FMN</name>
        <dbReference type="ChEBI" id="CHEBI:58210"/>
    </cofactor>
</comment>
<dbReference type="Gene3D" id="3.20.20.70">
    <property type="entry name" value="Aldolase class I"/>
    <property type="match status" value="1"/>
</dbReference>
<dbReference type="GO" id="GO:0000287">
    <property type="term" value="F:magnesium ion binding"/>
    <property type="evidence" value="ECO:0007669"/>
    <property type="project" value="UniProtKB-UniRule"/>
</dbReference>
<feature type="binding site" evidence="11">
    <location>
        <position position="93"/>
    </location>
    <ligand>
        <name>FMN</name>
        <dbReference type="ChEBI" id="CHEBI:58210"/>
    </ligand>
</feature>
<evidence type="ECO:0000313" key="14">
    <source>
        <dbReference type="EMBL" id="KYC48724.1"/>
    </source>
</evidence>
<dbReference type="CDD" id="cd02811">
    <property type="entry name" value="IDI-2_FMN"/>
    <property type="match status" value="1"/>
</dbReference>
<dbReference type="PATRIC" id="fig|1706438.3.peg.35"/>
<feature type="binding site" evidence="11">
    <location>
        <position position="188"/>
    </location>
    <ligand>
        <name>FMN</name>
        <dbReference type="ChEBI" id="CHEBI:58210"/>
    </ligand>
</feature>
<evidence type="ECO:0000256" key="1">
    <source>
        <dbReference type="ARBA" id="ARBA00001917"/>
    </source>
</evidence>
<dbReference type="Proteomes" id="UP000091929">
    <property type="component" value="Unassembled WGS sequence"/>
</dbReference>
<dbReference type="GO" id="GO:0005737">
    <property type="term" value="C:cytoplasm"/>
    <property type="evidence" value="ECO:0007669"/>
    <property type="project" value="UniProtKB-SubCell"/>
</dbReference>
<feature type="binding site" evidence="11">
    <location>
        <begin position="63"/>
        <end position="65"/>
    </location>
    <ligand>
        <name>FMN</name>
        <dbReference type="ChEBI" id="CHEBI:58210"/>
    </ligand>
</feature>